<keyword evidence="1" id="KW-1133">Transmembrane helix</keyword>
<dbReference type="AlphaFoldDB" id="A0A4U1BIF0"/>
<dbReference type="Proteomes" id="UP000305674">
    <property type="component" value="Unassembled WGS sequence"/>
</dbReference>
<dbReference type="SMART" id="SM00327">
    <property type="entry name" value="VWA"/>
    <property type="match status" value="1"/>
</dbReference>
<dbReference type="Pfam" id="PF00092">
    <property type="entry name" value="VWA"/>
    <property type="match status" value="1"/>
</dbReference>
<organism evidence="3 4">
    <name type="scientific">Ferrimonas sediminicola</name>
    <dbReference type="NCBI Taxonomy" id="2569538"/>
    <lineage>
        <taxon>Bacteria</taxon>
        <taxon>Pseudomonadati</taxon>
        <taxon>Pseudomonadota</taxon>
        <taxon>Gammaproteobacteria</taxon>
        <taxon>Alteromonadales</taxon>
        <taxon>Ferrimonadaceae</taxon>
        <taxon>Ferrimonas</taxon>
    </lineage>
</organism>
<accession>A0A4U1BIF0</accession>
<keyword evidence="4" id="KW-1185">Reference proteome</keyword>
<dbReference type="RefSeq" id="WP_136852376.1">
    <property type="nucleotide sequence ID" value="NZ_SWCI01000003.1"/>
</dbReference>
<evidence type="ECO:0000313" key="4">
    <source>
        <dbReference type="Proteomes" id="UP000305674"/>
    </source>
</evidence>
<dbReference type="Gene3D" id="3.40.50.410">
    <property type="entry name" value="von Willebrand factor, type A domain"/>
    <property type="match status" value="1"/>
</dbReference>
<feature type="domain" description="VWFA" evidence="2">
    <location>
        <begin position="86"/>
        <end position="285"/>
    </location>
</feature>
<dbReference type="InterPro" id="IPR036465">
    <property type="entry name" value="vWFA_dom_sf"/>
</dbReference>
<reference evidence="3 4" key="1">
    <citation type="submission" date="2019-04" db="EMBL/GenBank/DDBJ databases">
        <authorList>
            <person name="Hwang J.C."/>
        </authorList>
    </citation>
    <scope>NUCLEOTIDE SEQUENCE [LARGE SCALE GENOMIC DNA]</scope>
    <source>
        <strain evidence="3 4">IMCC35001</strain>
    </source>
</reference>
<dbReference type="PROSITE" id="PS50234">
    <property type="entry name" value="VWFA"/>
    <property type="match status" value="1"/>
</dbReference>
<dbReference type="CDD" id="cd01467">
    <property type="entry name" value="vWA_BatA_type"/>
    <property type="match status" value="1"/>
</dbReference>
<dbReference type="InterPro" id="IPR033881">
    <property type="entry name" value="vWA_BatA_type"/>
</dbReference>
<protein>
    <submittedName>
        <fullName evidence="3">VWA domain-containing protein</fullName>
    </submittedName>
</protein>
<dbReference type="InterPro" id="IPR002035">
    <property type="entry name" value="VWF_A"/>
</dbReference>
<keyword evidence="1" id="KW-0472">Membrane</keyword>
<evidence type="ECO:0000259" key="2">
    <source>
        <dbReference type="PROSITE" id="PS50234"/>
    </source>
</evidence>
<dbReference type="SUPFAM" id="SSF53300">
    <property type="entry name" value="vWA-like"/>
    <property type="match status" value="1"/>
</dbReference>
<gene>
    <name evidence="3" type="ORF">FCL40_06610</name>
</gene>
<feature type="transmembrane region" description="Helical" evidence="1">
    <location>
        <begin position="301"/>
        <end position="319"/>
    </location>
</feature>
<dbReference type="PANTHER" id="PTHR22550:SF18">
    <property type="entry name" value="VWFA DOMAIN-CONTAINING PROTEIN"/>
    <property type="match status" value="1"/>
</dbReference>
<evidence type="ECO:0000313" key="3">
    <source>
        <dbReference type="EMBL" id="TKB49826.1"/>
    </source>
</evidence>
<dbReference type="EMBL" id="SWCI01000003">
    <property type="protein sequence ID" value="TKB49826.1"/>
    <property type="molecule type" value="Genomic_DNA"/>
</dbReference>
<dbReference type="OrthoDB" id="6206554at2"/>
<dbReference type="InterPro" id="IPR050768">
    <property type="entry name" value="UPF0353/GerABKA_families"/>
</dbReference>
<evidence type="ECO:0000256" key="1">
    <source>
        <dbReference type="SAM" id="Phobius"/>
    </source>
</evidence>
<name>A0A4U1BIF0_9GAMM</name>
<proteinExistence type="predicted"/>
<keyword evidence="1" id="KW-0812">Transmembrane</keyword>
<comment type="caution">
    <text evidence="3">The sequence shown here is derived from an EMBL/GenBank/DDBJ whole genome shotgun (WGS) entry which is preliminary data.</text>
</comment>
<sequence length="326" mass="36337">MLTLAWPLMLVTLLLPLLIPRGIRNEASVSALKLPGTLAPNSAATQAQISRVTPWIALIAWALLVLACARPQWLGDPVPLQKEGRDLMIAADLSGSMQIEDMEYQGKLVDRFTMMQHLLGDFIRRREGDRLGLILFADGAYLQAPLTFDRYTVKRYLDESVLGLVGQQTAIGDAIALAVKRFAGLEKSNRVLLLLTDGSNNAGQFDVDQAVRLARQEDVRIYTIGIGAESMTRTGWLGIQSRQVNPSRDLNEPVLEQIAQSTGGRYFRARSGDEMEAIYLALDELEPVRRGEALWRPKTELYHWPLALALLLLLLNLLLSRRTSHD</sequence>
<dbReference type="PANTHER" id="PTHR22550">
    <property type="entry name" value="SPORE GERMINATION PROTEIN"/>
    <property type="match status" value="1"/>
</dbReference>